<accession>A0ABD3FXW7</accession>
<dbReference type="EMBL" id="JBIMZQ010000008">
    <property type="protein sequence ID" value="KAL3669799.1"/>
    <property type="molecule type" value="Genomic_DNA"/>
</dbReference>
<reference evidence="5 6" key="1">
    <citation type="submission" date="2024-09" db="EMBL/GenBank/DDBJ databases">
        <title>Genome sequencing and assembly of Phytophthora oleae, isolate VK10A, causative agent of rot of olive drupes.</title>
        <authorList>
            <person name="Conti Taguali S."/>
            <person name="Riolo M."/>
            <person name="La Spada F."/>
            <person name="Cacciola S.O."/>
            <person name="Dionisio G."/>
        </authorList>
    </citation>
    <scope>NUCLEOTIDE SEQUENCE [LARGE SCALE GENOMIC DNA]</scope>
    <source>
        <strain evidence="5 6">VK10A</strain>
    </source>
</reference>
<keyword evidence="3" id="KW-0964">Secreted</keyword>
<dbReference type="InterPro" id="IPR045379">
    <property type="entry name" value="Crinkler_N"/>
</dbReference>
<dbReference type="AlphaFoldDB" id="A0ABD3FXW7"/>
<protein>
    <recommendedName>
        <fullName evidence="4">Crinkler effector protein N-terminal domain-containing protein</fullName>
    </recommendedName>
</protein>
<evidence type="ECO:0000256" key="1">
    <source>
        <dbReference type="ARBA" id="ARBA00004340"/>
    </source>
</evidence>
<keyword evidence="6" id="KW-1185">Reference proteome</keyword>
<evidence type="ECO:0000313" key="6">
    <source>
        <dbReference type="Proteomes" id="UP001632037"/>
    </source>
</evidence>
<evidence type="ECO:0000259" key="4">
    <source>
        <dbReference type="Pfam" id="PF20147"/>
    </source>
</evidence>
<gene>
    <name evidence="5" type="ORF">V7S43_005178</name>
</gene>
<name>A0ABD3FXW7_9STRA</name>
<comment type="subcellular location">
    <subcellularLocation>
        <location evidence="1">Host cell</location>
    </subcellularLocation>
    <subcellularLocation>
        <location evidence="2">Secreted</location>
    </subcellularLocation>
</comment>
<evidence type="ECO:0000256" key="3">
    <source>
        <dbReference type="ARBA" id="ARBA00022525"/>
    </source>
</evidence>
<dbReference type="Pfam" id="PF20147">
    <property type="entry name" value="Crinkler"/>
    <property type="match status" value="1"/>
</dbReference>
<dbReference type="GO" id="GO:0043657">
    <property type="term" value="C:host cell"/>
    <property type="evidence" value="ECO:0007669"/>
    <property type="project" value="UniProtKB-SubCell"/>
</dbReference>
<organism evidence="5 6">
    <name type="scientific">Phytophthora oleae</name>
    <dbReference type="NCBI Taxonomy" id="2107226"/>
    <lineage>
        <taxon>Eukaryota</taxon>
        <taxon>Sar</taxon>
        <taxon>Stramenopiles</taxon>
        <taxon>Oomycota</taxon>
        <taxon>Peronosporomycetes</taxon>
        <taxon>Peronosporales</taxon>
        <taxon>Peronosporaceae</taxon>
        <taxon>Phytophthora</taxon>
    </lineage>
</organism>
<evidence type="ECO:0000313" key="5">
    <source>
        <dbReference type="EMBL" id="KAL3669799.1"/>
    </source>
</evidence>
<sequence>MRETSKLNNSKLFGPGVSLGEGVIHVLVVLPSEMNITLSPDHGRILTLFCTIVGKVGSPFCVDIDENKFVDELKDAIKEMQMYQFLADELHLFLAKKNNEWLDGTDATALRLDIHGHPQGFTELMNPLLPLKDGKHFGAGFRQGEGQIQVLVVLPFGATINIKEGKGNAELKLYQERGKSIQDNCGDYCRAILEKSTRYTNSIQQSHFRLFVWKGHRRIYSNFKSLSSAFKKVTRDDEPMSKAEDGILNCGSRFYEEESLWAYGFILVLLKYSCLEDNRAGVMLRIEEKMSLYVEKCNLAAVTDFRERMKADGKRLPFFVLDEMTPSTEEPGGKNLAAFQRNVFRACGLVVVVMGTDAKVINLVRQSAGSSVDRHHWMTIFPRFPPIQPIQFVDTEKQAAWDNMQTQYPVLKIIAEKSRGRFSRFFTESVVEYAANAKSVSNLCDLLDEAFSQVHRRAVHARNFMNKEMGPEAQMMAISYTNAKKRSHEAGTACMHLHFANLVDKNHQISMYRTVNCTLA</sequence>
<proteinExistence type="predicted"/>
<dbReference type="GO" id="GO:0005576">
    <property type="term" value="C:extracellular region"/>
    <property type="evidence" value="ECO:0007669"/>
    <property type="project" value="UniProtKB-SubCell"/>
</dbReference>
<dbReference type="Proteomes" id="UP001632037">
    <property type="component" value="Unassembled WGS sequence"/>
</dbReference>
<comment type="caution">
    <text evidence="5">The sequence shown here is derived from an EMBL/GenBank/DDBJ whole genome shotgun (WGS) entry which is preliminary data.</text>
</comment>
<evidence type="ECO:0000256" key="2">
    <source>
        <dbReference type="ARBA" id="ARBA00004613"/>
    </source>
</evidence>
<feature type="domain" description="Crinkler effector protein N-terminal" evidence="4">
    <location>
        <begin position="46"/>
        <end position="153"/>
    </location>
</feature>